<dbReference type="InterPro" id="IPR000577">
    <property type="entry name" value="Carb_kinase_FGGY"/>
</dbReference>
<evidence type="ECO:0000313" key="8">
    <source>
        <dbReference type="EMBL" id="MDP9892059.1"/>
    </source>
</evidence>
<feature type="region of interest" description="Disordered" evidence="5">
    <location>
        <begin position="493"/>
        <end position="515"/>
    </location>
</feature>
<comment type="similarity">
    <text evidence="1 4">Belongs to the FGGY kinase family.</text>
</comment>
<reference evidence="8" key="1">
    <citation type="submission" date="2023-07" db="EMBL/GenBank/DDBJ databases">
        <title>Sorghum-associated microbial communities from plants grown in Nebraska, USA.</title>
        <authorList>
            <person name="Schachtman D."/>
        </authorList>
    </citation>
    <scope>NUCLEOTIDE SEQUENCE</scope>
    <source>
        <strain evidence="8">DS3754</strain>
    </source>
</reference>
<comment type="caution">
    <text evidence="8">The sequence shown here is derived from an EMBL/GenBank/DDBJ whole genome shotgun (WGS) entry which is preliminary data.</text>
</comment>
<dbReference type="Pfam" id="PF02782">
    <property type="entry name" value="FGGY_C"/>
    <property type="match status" value="1"/>
</dbReference>
<proteinExistence type="inferred from homology"/>
<dbReference type="GO" id="GO:0016773">
    <property type="term" value="F:phosphotransferase activity, alcohol group as acceptor"/>
    <property type="evidence" value="ECO:0007669"/>
    <property type="project" value="InterPro"/>
</dbReference>
<dbReference type="PANTHER" id="PTHR43095:SF3">
    <property type="entry name" value="L-XYLULOSE_3-KETO-L-GULONATE KINASE"/>
    <property type="match status" value="1"/>
</dbReference>
<dbReference type="PIRSF" id="PIRSF000538">
    <property type="entry name" value="GlpK"/>
    <property type="match status" value="1"/>
</dbReference>
<evidence type="ECO:0000259" key="6">
    <source>
        <dbReference type="Pfam" id="PF00370"/>
    </source>
</evidence>
<dbReference type="InterPro" id="IPR050406">
    <property type="entry name" value="FGGY_Carb_Kinase"/>
</dbReference>
<dbReference type="PROSITE" id="PS00445">
    <property type="entry name" value="FGGY_KINASES_2"/>
    <property type="match status" value="1"/>
</dbReference>
<evidence type="ECO:0000256" key="3">
    <source>
        <dbReference type="ARBA" id="ARBA00022777"/>
    </source>
</evidence>
<dbReference type="InterPro" id="IPR018483">
    <property type="entry name" value="Carb_kinase_FGGY_CS"/>
</dbReference>
<evidence type="ECO:0000256" key="2">
    <source>
        <dbReference type="ARBA" id="ARBA00022679"/>
    </source>
</evidence>
<protein>
    <submittedName>
        <fullName evidence="8">L-xylulokinase</fullName>
        <ecNumber evidence="8">2.7.1.53</ecNumber>
    </submittedName>
</protein>
<evidence type="ECO:0000256" key="4">
    <source>
        <dbReference type="RuleBase" id="RU003733"/>
    </source>
</evidence>
<feature type="domain" description="Carbohydrate kinase FGGY N-terminal" evidence="6">
    <location>
        <begin position="6"/>
        <end position="250"/>
    </location>
</feature>
<dbReference type="Proteomes" id="UP001242045">
    <property type="component" value="Unassembled WGS sequence"/>
</dbReference>
<gene>
    <name evidence="8" type="ORF">J2W31_001162</name>
</gene>
<dbReference type="InterPro" id="IPR018484">
    <property type="entry name" value="FGGY_N"/>
</dbReference>
<dbReference type="Gene3D" id="3.30.420.40">
    <property type="match status" value="2"/>
</dbReference>
<keyword evidence="3 4" id="KW-0418">Kinase</keyword>
<evidence type="ECO:0000313" key="9">
    <source>
        <dbReference type="Proteomes" id="UP001242045"/>
    </source>
</evidence>
<name>A0AAW8CNT3_9BURK</name>
<evidence type="ECO:0000256" key="1">
    <source>
        <dbReference type="ARBA" id="ARBA00009156"/>
    </source>
</evidence>
<dbReference type="Pfam" id="PF00370">
    <property type="entry name" value="FGGY_N"/>
    <property type="match status" value="1"/>
</dbReference>
<dbReference type="EC" id="2.7.1.53" evidence="8"/>
<keyword evidence="2 4" id="KW-0808">Transferase</keyword>
<feature type="domain" description="Carbohydrate kinase FGGY C-terminal" evidence="7">
    <location>
        <begin position="265"/>
        <end position="440"/>
    </location>
</feature>
<dbReference type="SUPFAM" id="SSF53067">
    <property type="entry name" value="Actin-like ATPase domain"/>
    <property type="match status" value="2"/>
</dbReference>
<accession>A0AAW8CNT3</accession>
<sequence length="515" mass="52466">MMPNILIGVDMGSSSLKALALEAGSGRAVALSRMPLPHDRLAGGGCEVQATAIRAALTHVLRDVAHQLGPRASEVSAMACTGHGAGLYALDANNELVGARAVASTDQRADARARTLAKSQGARLFEDVGCGPWPGQPTVIAAELLGADAVQRGELRRLLFAKDYLGFLLTGEIATDASDASTAGLVSLATGGWSQIAFEASGLTDLGAHNFGPILPSGTVLGKLRASEAALCGLPAGIPVAMGAIDLLASMTAICAERRGRAVQVFGTWCVNAVIGPVMAPKPAVASIVNFGRTHERLYMENSPSSMANIAWLAGVLALPDARAVVDLAMTVPLGANGLRFAPFINGGGGVTAGFVGLKSHHTRADMARAVVDAVAALHVRQTARLAAGGLAVSASTVLGGGASDARLVRLLASFLGRPVERCADDETGARGAALYAAMSQGLDDAAEGSALLAPCDLIEPDARDARAHADFNADFNELIDSMSPVFTHIAGGAQSAARPPEGARTAARSAEVSP</sequence>
<dbReference type="PANTHER" id="PTHR43095">
    <property type="entry name" value="SUGAR KINASE"/>
    <property type="match status" value="1"/>
</dbReference>
<evidence type="ECO:0000259" key="7">
    <source>
        <dbReference type="Pfam" id="PF02782"/>
    </source>
</evidence>
<organism evidence="8 9">
    <name type="scientific">Variovorax boronicumulans</name>
    <dbReference type="NCBI Taxonomy" id="436515"/>
    <lineage>
        <taxon>Bacteria</taxon>
        <taxon>Pseudomonadati</taxon>
        <taxon>Pseudomonadota</taxon>
        <taxon>Betaproteobacteria</taxon>
        <taxon>Burkholderiales</taxon>
        <taxon>Comamonadaceae</taxon>
        <taxon>Variovorax</taxon>
    </lineage>
</organism>
<evidence type="ECO:0000256" key="5">
    <source>
        <dbReference type="SAM" id="MobiDB-lite"/>
    </source>
</evidence>
<dbReference type="AlphaFoldDB" id="A0AAW8CNT3"/>
<dbReference type="InterPro" id="IPR043129">
    <property type="entry name" value="ATPase_NBD"/>
</dbReference>
<dbReference type="EMBL" id="JAUSRD010000002">
    <property type="protein sequence ID" value="MDP9892059.1"/>
    <property type="molecule type" value="Genomic_DNA"/>
</dbReference>
<dbReference type="GO" id="GO:0008744">
    <property type="term" value="F:L-xylulokinase activity"/>
    <property type="evidence" value="ECO:0007669"/>
    <property type="project" value="UniProtKB-EC"/>
</dbReference>
<dbReference type="InterPro" id="IPR018485">
    <property type="entry name" value="FGGY_C"/>
</dbReference>
<dbReference type="RefSeq" id="WP_307684122.1">
    <property type="nucleotide sequence ID" value="NZ_JAUSRD010000002.1"/>
</dbReference>